<dbReference type="PIRSF" id="PIRSF017371">
    <property type="entry name" value="UCP017371"/>
    <property type="match status" value="1"/>
</dbReference>
<evidence type="ECO:0000313" key="2">
    <source>
        <dbReference type="Proteomes" id="UP000256269"/>
    </source>
</evidence>
<accession>A0A3E0I941</accession>
<dbReference type="SUPFAM" id="SSF55961">
    <property type="entry name" value="Bet v1-like"/>
    <property type="match status" value="1"/>
</dbReference>
<evidence type="ECO:0000313" key="1">
    <source>
        <dbReference type="EMBL" id="REH55253.1"/>
    </source>
</evidence>
<keyword evidence="2" id="KW-1185">Reference proteome</keyword>
<proteinExistence type="predicted"/>
<comment type="caution">
    <text evidence="1">The sequence shown here is derived from an EMBL/GenBank/DDBJ whole genome shotgun (WGS) entry which is preliminary data.</text>
</comment>
<dbReference type="RefSeq" id="WP_116172212.1">
    <property type="nucleotide sequence ID" value="NZ_CP144375.1"/>
</dbReference>
<dbReference type="OrthoDB" id="288089at2"/>
<dbReference type="AlphaFoldDB" id="A0A3E0I941"/>
<dbReference type="Gene3D" id="3.30.530.20">
    <property type="match status" value="1"/>
</dbReference>
<dbReference type="Proteomes" id="UP000256269">
    <property type="component" value="Unassembled WGS sequence"/>
</dbReference>
<sequence>MAEVKATAERVIDKPSDDVYAALADYAGTRAGMLPENYSEYEVLAGGKGAGTKVHWKLQATKKRVRDCVLEVTEPAPGTLVESDQNSTMVTTWTVTPQGAGSSSVHVQTTWQGAGGVAGFFEGTFAPLGLRRIHTATLDRLAATVRS</sequence>
<dbReference type="EMBL" id="QUNO01000001">
    <property type="protein sequence ID" value="REH55253.1"/>
    <property type="molecule type" value="Genomic_DNA"/>
</dbReference>
<dbReference type="InterPro" id="IPR019587">
    <property type="entry name" value="Polyketide_cyclase/dehydratase"/>
</dbReference>
<organism evidence="1 2">
    <name type="scientific">Kutzneria buriramensis</name>
    <dbReference type="NCBI Taxonomy" id="1045776"/>
    <lineage>
        <taxon>Bacteria</taxon>
        <taxon>Bacillati</taxon>
        <taxon>Actinomycetota</taxon>
        <taxon>Actinomycetes</taxon>
        <taxon>Pseudonocardiales</taxon>
        <taxon>Pseudonocardiaceae</taxon>
        <taxon>Kutzneria</taxon>
    </lineage>
</organism>
<reference evidence="1 2" key="1">
    <citation type="submission" date="2018-08" db="EMBL/GenBank/DDBJ databases">
        <title>Genomic Encyclopedia of Archaeal and Bacterial Type Strains, Phase II (KMG-II): from individual species to whole genera.</title>
        <authorList>
            <person name="Goeker M."/>
        </authorList>
    </citation>
    <scope>NUCLEOTIDE SEQUENCE [LARGE SCALE GENOMIC DNA]</scope>
    <source>
        <strain evidence="1 2">DSM 45791</strain>
    </source>
</reference>
<gene>
    <name evidence="1" type="ORF">BCF44_101270</name>
</gene>
<dbReference type="InterPro" id="IPR023393">
    <property type="entry name" value="START-like_dom_sf"/>
</dbReference>
<name>A0A3E0I941_9PSEU</name>
<dbReference type="InterPro" id="IPR014488">
    <property type="entry name" value="UCP017371"/>
</dbReference>
<protein>
    <submittedName>
        <fullName evidence="1">Polyketide cyclase/dehydrase/lipid transport protein</fullName>
    </submittedName>
</protein>
<dbReference type="CDD" id="cd07812">
    <property type="entry name" value="SRPBCC"/>
    <property type="match status" value="1"/>
</dbReference>
<dbReference type="Pfam" id="PF10604">
    <property type="entry name" value="Polyketide_cyc2"/>
    <property type="match status" value="1"/>
</dbReference>